<feature type="compositionally biased region" description="Basic and acidic residues" evidence="2">
    <location>
        <begin position="249"/>
        <end position="258"/>
    </location>
</feature>
<feature type="compositionally biased region" description="Polar residues" evidence="2">
    <location>
        <begin position="338"/>
        <end position="348"/>
    </location>
</feature>
<dbReference type="Gene3D" id="3.30.230.30">
    <property type="entry name" value="Impact, N-terminal domain"/>
    <property type="match status" value="1"/>
</dbReference>
<dbReference type="SUPFAM" id="SSF54211">
    <property type="entry name" value="Ribosomal protein S5 domain 2-like"/>
    <property type="match status" value="1"/>
</dbReference>
<feature type="compositionally biased region" description="Basic and acidic residues" evidence="2">
    <location>
        <begin position="317"/>
        <end position="327"/>
    </location>
</feature>
<evidence type="ECO:0000256" key="2">
    <source>
        <dbReference type="SAM" id="MobiDB-lite"/>
    </source>
</evidence>
<organism evidence="4 5">
    <name type="scientific">Sporormia fimetaria CBS 119925</name>
    <dbReference type="NCBI Taxonomy" id="1340428"/>
    <lineage>
        <taxon>Eukaryota</taxon>
        <taxon>Fungi</taxon>
        <taxon>Dikarya</taxon>
        <taxon>Ascomycota</taxon>
        <taxon>Pezizomycotina</taxon>
        <taxon>Dothideomycetes</taxon>
        <taxon>Pleosporomycetidae</taxon>
        <taxon>Pleosporales</taxon>
        <taxon>Sporormiaceae</taxon>
        <taxon>Sporormia</taxon>
    </lineage>
</organism>
<evidence type="ECO:0000313" key="5">
    <source>
        <dbReference type="Proteomes" id="UP000799440"/>
    </source>
</evidence>
<dbReference type="Proteomes" id="UP000799440">
    <property type="component" value="Unassembled WGS sequence"/>
</dbReference>
<dbReference type="PANTHER" id="PTHR16301:SF26">
    <property type="entry name" value="IMPACT FAMILY MEMBER C14C8.09C"/>
    <property type="match status" value="1"/>
</dbReference>
<evidence type="ECO:0000313" key="4">
    <source>
        <dbReference type="EMBL" id="KAF2749458.1"/>
    </source>
</evidence>
<protein>
    <recommendedName>
        <fullName evidence="3">Impact N-terminal domain-containing protein</fullName>
    </recommendedName>
</protein>
<feature type="compositionally biased region" description="Polar residues" evidence="2">
    <location>
        <begin position="8"/>
        <end position="20"/>
    </location>
</feature>
<proteinExistence type="inferred from homology"/>
<keyword evidence="5" id="KW-1185">Reference proteome</keyword>
<gene>
    <name evidence="4" type="ORF">M011DRAFT_465903</name>
</gene>
<dbReference type="InterPro" id="IPR001498">
    <property type="entry name" value="Impact_N"/>
</dbReference>
<feature type="region of interest" description="Disordered" evidence="2">
    <location>
        <begin position="249"/>
        <end position="348"/>
    </location>
</feature>
<comment type="similarity">
    <text evidence="1">Belongs to the IMPACT family.</text>
</comment>
<dbReference type="GO" id="GO:0005737">
    <property type="term" value="C:cytoplasm"/>
    <property type="evidence" value="ECO:0007669"/>
    <property type="project" value="TreeGrafter"/>
</dbReference>
<dbReference type="PANTHER" id="PTHR16301">
    <property type="entry name" value="IMPACT-RELATED"/>
    <property type="match status" value="1"/>
</dbReference>
<feature type="region of interest" description="Disordered" evidence="2">
    <location>
        <begin position="1"/>
        <end position="20"/>
    </location>
</feature>
<reference evidence="4" key="1">
    <citation type="journal article" date="2020" name="Stud. Mycol.">
        <title>101 Dothideomycetes genomes: a test case for predicting lifestyles and emergence of pathogens.</title>
        <authorList>
            <person name="Haridas S."/>
            <person name="Albert R."/>
            <person name="Binder M."/>
            <person name="Bloem J."/>
            <person name="Labutti K."/>
            <person name="Salamov A."/>
            <person name="Andreopoulos B."/>
            <person name="Baker S."/>
            <person name="Barry K."/>
            <person name="Bills G."/>
            <person name="Bluhm B."/>
            <person name="Cannon C."/>
            <person name="Castanera R."/>
            <person name="Culley D."/>
            <person name="Daum C."/>
            <person name="Ezra D."/>
            <person name="Gonzalez J."/>
            <person name="Henrissat B."/>
            <person name="Kuo A."/>
            <person name="Liang C."/>
            <person name="Lipzen A."/>
            <person name="Lutzoni F."/>
            <person name="Magnuson J."/>
            <person name="Mondo S."/>
            <person name="Nolan M."/>
            <person name="Ohm R."/>
            <person name="Pangilinan J."/>
            <person name="Park H.-J."/>
            <person name="Ramirez L."/>
            <person name="Alfaro M."/>
            <person name="Sun H."/>
            <person name="Tritt A."/>
            <person name="Yoshinaga Y."/>
            <person name="Zwiers L.-H."/>
            <person name="Turgeon B."/>
            <person name="Goodwin S."/>
            <person name="Spatafora J."/>
            <person name="Crous P."/>
            <person name="Grigoriev I."/>
        </authorList>
    </citation>
    <scope>NUCLEOTIDE SEQUENCE</scope>
    <source>
        <strain evidence="4">CBS 119925</strain>
    </source>
</reference>
<evidence type="ECO:0000259" key="3">
    <source>
        <dbReference type="Pfam" id="PF01205"/>
    </source>
</evidence>
<dbReference type="GO" id="GO:0006446">
    <property type="term" value="P:regulation of translational initiation"/>
    <property type="evidence" value="ECO:0007669"/>
    <property type="project" value="TreeGrafter"/>
</dbReference>
<dbReference type="AlphaFoldDB" id="A0A6A6VFS6"/>
<dbReference type="InterPro" id="IPR020568">
    <property type="entry name" value="Ribosomal_Su5_D2-typ_SF"/>
</dbReference>
<dbReference type="InterPro" id="IPR023582">
    <property type="entry name" value="Impact"/>
</dbReference>
<feature type="compositionally biased region" description="Polar residues" evidence="2">
    <location>
        <begin position="294"/>
        <end position="304"/>
    </location>
</feature>
<name>A0A6A6VFS6_9PLEO</name>
<dbReference type="InterPro" id="IPR036956">
    <property type="entry name" value="Impact_N_sf"/>
</dbReference>
<evidence type="ECO:0000256" key="1">
    <source>
        <dbReference type="ARBA" id="ARBA00007665"/>
    </source>
</evidence>
<dbReference type="OrthoDB" id="69641at2759"/>
<dbReference type="EMBL" id="MU006566">
    <property type="protein sequence ID" value="KAF2749458.1"/>
    <property type="molecule type" value="Genomic_DNA"/>
</dbReference>
<feature type="domain" description="Impact N-terminal" evidence="3">
    <location>
        <begin position="41"/>
        <end position="130"/>
    </location>
</feature>
<feature type="region of interest" description="Disordered" evidence="2">
    <location>
        <begin position="60"/>
        <end position="79"/>
    </location>
</feature>
<dbReference type="GO" id="GO:0140469">
    <property type="term" value="P:GCN2-mediated signaling"/>
    <property type="evidence" value="ECO:0007669"/>
    <property type="project" value="TreeGrafter"/>
</dbReference>
<sequence length="348" mass="38909">MSLKRAHSPSSPQTSIYQSSTITDQNSHFTAVFSPTIPPKTLQSRKEFETATHRILAWRRPSRQKTLSGDKPLYETGHDEDGEKWAGSRLVNVLKDLDVVGAVCVARWYGGVNIGPVRFTHIESVAKEAIWKFRDEEREMISREAGKRRKAEEEREKSVLIASLKERDENIAALRGLLAEKKARLEGGKVGPATPVREVGYEKMGLEALRRVDKARDKTVGFILKEMDRVDEELKALEAFDDVDEDALKEAEEKEKTDGATMLNPNMAARSTPKQEVKAFDDVDEEALQEVAEQETNGETSPTLKQEDNAFDDVDEEAMKEVEEQERTNGAAGPKPATPSTPKQGDKT</sequence>
<dbReference type="Pfam" id="PF01205">
    <property type="entry name" value="Impact_N"/>
    <property type="match status" value="1"/>
</dbReference>
<accession>A0A6A6VFS6</accession>